<dbReference type="Pfam" id="PF13462">
    <property type="entry name" value="Thioredoxin_4"/>
    <property type="match status" value="1"/>
</dbReference>
<name>A0ABN3H7K8_9ACTN</name>
<dbReference type="SUPFAM" id="SSF52833">
    <property type="entry name" value="Thioredoxin-like"/>
    <property type="match status" value="1"/>
</dbReference>
<feature type="transmembrane region" description="Helical" evidence="1">
    <location>
        <begin position="20"/>
        <end position="42"/>
    </location>
</feature>
<evidence type="ECO:0000313" key="3">
    <source>
        <dbReference type="EMBL" id="GAA2371569.1"/>
    </source>
</evidence>
<keyword evidence="4" id="KW-1185">Reference proteome</keyword>
<protein>
    <submittedName>
        <fullName evidence="3">Thioredoxin domain-containing protein</fullName>
    </submittedName>
</protein>
<organism evidence="3 4">
    <name type="scientific">Gordonia cholesterolivorans</name>
    <dbReference type="NCBI Taxonomy" id="559625"/>
    <lineage>
        <taxon>Bacteria</taxon>
        <taxon>Bacillati</taxon>
        <taxon>Actinomycetota</taxon>
        <taxon>Actinomycetes</taxon>
        <taxon>Mycobacteriales</taxon>
        <taxon>Gordoniaceae</taxon>
        <taxon>Gordonia</taxon>
    </lineage>
</organism>
<sequence length="249" mass="26830">MAQKNRTVIDPRQAERRRSLIYKIGAAVVLIVIAVGVTFWAINHNKDSASTTGGSDTPTVMRPDGSIRITSAPAGTEPKVVITTVEDFQCPGCRAFEQSFGGTLAELEKNPQVAVDYHPIAFLDRMSTTNYSSRAMNASTCVAESTAKNGDWSIWLKFHNLLFTNQPEEGGAGLPDSELISLAKQAGAEGITDCIENNQFGQWVAKQTADTTSNPEFQGTPWIRINGQQFDPQAGPQGLTDAVNAALAK</sequence>
<feature type="domain" description="Thioredoxin-like fold" evidence="2">
    <location>
        <begin position="78"/>
        <end position="244"/>
    </location>
</feature>
<keyword evidence="1" id="KW-0472">Membrane</keyword>
<dbReference type="InterPro" id="IPR012336">
    <property type="entry name" value="Thioredoxin-like_fold"/>
</dbReference>
<evidence type="ECO:0000259" key="2">
    <source>
        <dbReference type="Pfam" id="PF13462"/>
    </source>
</evidence>
<keyword evidence="1" id="KW-0812">Transmembrane</keyword>
<comment type="caution">
    <text evidence="3">The sequence shown here is derived from an EMBL/GenBank/DDBJ whole genome shotgun (WGS) entry which is preliminary data.</text>
</comment>
<evidence type="ECO:0000313" key="4">
    <source>
        <dbReference type="Proteomes" id="UP001501170"/>
    </source>
</evidence>
<proteinExistence type="predicted"/>
<gene>
    <name evidence="3" type="ORF">GCM10009855_08600</name>
</gene>
<dbReference type="Proteomes" id="UP001501170">
    <property type="component" value="Unassembled WGS sequence"/>
</dbReference>
<accession>A0ABN3H7K8</accession>
<evidence type="ECO:0000256" key="1">
    <source>
        <dbReference type="SAM" id="Phobius"/>
    </source>
</evidence>
<dbReference type="EMBL" id="BAAARB010000003">
    <property type="protein sequence ID" value="GAA2371569.1"/>
    <property type="molecule type" value="Genomic_DNA"/>
</dbReference>
<reference evidence="3 4" key="1">
    <citation type="journal article" date="2019" name="Int. J. Syst. Evol. Microbiol.">
        <title>The Global Catalogue of Microorganisms (GCM) 10K type strain sequencing project: providing services to taxonomists for standard genome sequencing and annotation.</title>
        <authorList>
            <consortium name="The Broad Institute Genomics Platform"/>
            <consortium name="The Broad Institute Genome Sequencing Center for Infectious Disease"/>
            <person name="Wu L."/>
            <person name="Ma J."/>
        </authorList>
    </citation>
    <scope>NUCLEOTIDE SEQUENCE [LARGE SCALE GENOMIC DNA]</scope>
    <source>
        <strain evidence="3 4">JCM 16227</strain>
    </source>
</reference>
<keyword evidence="1" id="KW-1133">Transmembrane helix</keyword>
<dbReference type="InterPro" id="IPR036249">
    <property type="entry name" value="Thioredoxin-like_sf"/>
</dbReference>
<dbReference type="RefSeq" id="WP_006895658.1">
    <property type="nucleotide sequence ID" value="NZ_BAAARB010000003.1"/>
</dbReference>
<dbReference type="Gene3D" id="3.40.30.10">
    <property type="entry name" value="Glutaredoxin"/>
    <property type="match status" value="1"/>
</dbReference>